<gene>
    <name evidence="1" type="ORF">TTHMIC_00043</name>
</gene>
<reference evidence="1" key="2">
    <citation type="submission" date="2016-07" db="EMBL/GenBank/DDBJ databases">
        <authorList>
            <person name="Coyne R.S."/>
            <person name="Hamilton E.P."/>
            <person name="Orias E."/>
            <person name="Russ C."/>
            <person name="Kapusta A."/>
            <person name="Bidwell S.L."/>
            <person name="Krishnakumar V."/>
            <person name="Zafar N."/>
            <person name="Tang H."/>
            <person name="Hadjithomas M."/>
        </authorList>
    </citation>
    <scope>NUCLEOTIDE SEQUENCE [LARGE SCALE GENOMIC DNA]</scope>
    <source>
        <strain evidence="1">SB210</strain>
    </source>
</reference>
<protein>
    <submittedName>
        <fullName evidence="1">Uncharacterized protein</fullName>
    </submittedName>
</protein>
<dbReference type="AlphaFoldDB" id="A0A1B9C287"/>
<accession>A0A1B9C287</accession>
<reference evidence="1" key="1">
    <citation type="submission" date="2011-11" db="EMBL/GenBank/DDBJ databases">
        <title>The Genome Sequence of Tetrahymena thermophila SB210.</title>
        <authorList>
            <consortium name="The Broad Institute Genome Sequencing Platform"/>
            <person name="Russ C."/>
            <person name="Coyne R.S."/>
            <person name="Orias E."/>
            <person name="Taverna S.D."/>
            <person name="Papazyan R."/>
            <person name="Young S.K."/>
            <person name="Zeng Q."/>
            <person name="Gargeya S."/>
            <person name="Fitzgerald M."/>
            <person name="Haas B."/>
            <person name="Abouelleil A."/>
            <person name="Alvarado L."/>
            <person name="Arachchi H.M."/>
            <person name="Berlin A."/>
            <person name="Brown A."/>
            <person name="Chapman S.B."/>
            <person name="Chen Z."/>
            <person name="Dunbar C."/>
            <person name="Freedman E."/>
            <person name="Gearin G."/>
            <person name="Goldberg J."/>
            <person name="Griggs A."/>
            <person name="Gujja S."/>
            <person name="Heiman D."/>
            <person name="Howarth C."/>
            <person name="Lui A."/>
            <person name="MacDonald P.J.P."/>
            <person name="Montmayeur A."/>
            <person name="Murphy C."/>
            <person name="Neiman D."/>
            <person name="Pearson M."/>
            <person name="Priest M."/>
            <person name="Roberts A."/>
            <person name="Saif S."/>
            <person name="Shea T."/>
            <person name="Sisk P."/>
            <person name="Stolte C."/>
            <person name="Sykes S."/>
            <person name="Wortman J."/>
            <person name="Nusbaum C."/>
            <person name="Birren B."/>
        </authorList>
    </citation>
    <scope>NUCLEOTIDE SEQUENCE [LARGE SCALE GENOMIC DNA]</scope>
    <source>
        <strain evidence="1">SB210</strain>
    </source>
</reference>
<dbReference type="Proteomes" id="UP000242602">
    <property type="component" value="Unassembled WGS sequence"/>
</dbReference>
<name>A0A1B9C287_TETTS</name>
<sequence length="137" mass="15976">MYISSVVLIYGFAHKVVSYTLKDIIKILKILIQKFIKNRVQVLYEAGITKAKTISNKTKIPYSSVVKRYLIALKRGKSLQRKKYQRMTIGQKKISKKVNNRVSKTKKSEILRGIRKKLEVGNKNVQDYSPIKVYQRE</sequence>
<evidence type="ECO:0000313" key="1">
    <source>
        <dbReference type="EMBL" id="OCB07017.1"/>
    </source>
</evidence>
<proteinExistence type="predicted"/>
<dbReference type="EMBL" id="JH659926">
    <property type="protein sequence ID" value="OCB07017.1"/>
    <property type="molecule type" value="Genomic_DNA"/>
</dbReference>
<organism evidence="1">
    <name type="scientific">Tetrahymena thermophila (strain SB210)</name>
    <dbReference type="NCBI Taxonomy" id="312017"/>
    <lineage>
        <taxon>Eukaryota</taxon>
        <taxon>Sar</taxon>
        <taxon>Alveolata</taxon>
        <taxon>Ciliophora</taxon>
        <taxon>Intramacronucleata</taxon>
        <taxon>Oligohymenophorea</taxon>
        <taxon>Hymenostomatida</taxon>
        <taxon>Tetrahymenina</taxon>
        <taxon>Tetrahymenidae</taxon>
        <taxon>Tetrahymena</taxon>
    </lineage>
</organism>